<dbReference type="PANTHER" id="PTHR35572">
    <property type="entry name" value="PROTEIN CBG04538-RELATED"/>
    <property type="match status" value="1"/>
</dbReference>
<evidence type="ECO:0000259" key="1">
    <source>
        <dbReference type="Pfam" id="PF23003"/>
    </source>
</evidence>
<reference evidence="2" key="1">
    <citation type="submission" date="2023-10" db="EMBL/GenBank/DDBJ databases">
        <title>Genome assembly of Pristionchus species.</title>
        <authorList>
            <person name="Yoshida K."/>
            <person name="Sommer R.J."/>
        </authorList>
    </citation>
    <scope>NUCLEOTIDE SEQUENCE</scope>
    <source>
        <strain evidence="2">RS5133</strain>
    </source>
</reference>
<keyword evidence="3" id="KW-1185">Reference proteome</keyword>
<sequence>EGSFVKECRSTASKWEITIVACLTPSGKEIAVGTEAEEKNIIYSCVKTENGASIQTRVVEKPAENRKCQGKYEGGEKFIEGNFVKKCFSSPNYEFIAIVNCLTPEKKEIALGAEFEEKSVRYSCIKTEKGAKIETEFVEGGNNGKELLCKDKYKNGDKFTEGNFVNLCTSNQYYASSTVVGCLTLEKKEIAVGRELVEGTCRYKCVKTENRAKLEKEKAVKGCQNAAPADPTCPGGHKNGEKF</sequence>
<gene>
    <name evidence="2" type="ORF">PFISCL1PPCAC_1849</name>
</gene>
<dbReference type="Pfam" id="PF23003">
    <property type="entry name" value="Fn1_2"/>
    <property type="match status" value="3"/>
</dbReference>
<feature type="non-terminal residue" evidence="2">
    <location>
        <position position="243"/>
    </location>
</feature>
<name>A0AAV5UTJ5_9BILA</name>
<dbReference type="PANTHER" id="PTHR35572:SF6">
    <property type="entry name" value="IG-LIKE DOMAIN-CONTAINING PROTEIN"/>
    <property type="match status" value="1"/>
</dbReference>
<feature type="domain" description="Abnormal cell migration protein 18-like fibronectin type I" evidence="1">
    <location>
        <begin position="151"/>
        <end position="211"/>
    </location>
</feature>
<dbReference type="Proteomes" id="UP001432322">
    <property type="component" value="Unassembled WGS sequence"/>
</dbReference>
<evidence type="ECO:0000313" key="3">
    <source>
        <dbReference type="Proteomes" id="UP001432322"/>
    </source>
</evidence>
<feature type="domain" description="Abnormal cell migration protein 18-like fibronectin type I" evidence="1">
    <location>
        <begin position="2"/>
        <end position="51"/>
    </location>
</feature>
<dbReference type="InterPro" id="IPR055119">
    <property type="entry name" value="Mig18_Fn1"/>
</dbReference>
<protein>
    <recommendedName>
        <fullName evidence="1">Abnormal cell migration protein 18-like fibronectin type I domain-containing protein</fullName>
    </recommendedName>
</protein>
<evidence type="ECO:0000313" key="2">
    <source>
        <dbReference type="EMBL" id="GMT10552.1"/>
    </source>
</evidence>
<comment type="caution">
    <text evidence="2">The sequence shown here is derived from an EMBL/GenBank/DDBJ whole genome shotgun (WGS) entry which is preliminary data.</text>
</comment>
<dbReference type="InterPro" id="IPR040282">
    <property type="entry name" value="Mig-18-like"/>
</dbReference>
<organism evidence="2 3">
    <name type="scientific">Pristionchus fissidentatus</name>
    <dbReference type="NCBI Taxonomy" id="1538716"/>
    <lineage>
        <taxon>Eukaryota</taxon>
        <taxon>Metazoa</taxon>
        <taxon>Ecdysozoa</taxon>
        <taxon>Nematoda</taxon>
        <taxon>Chromadorea</taxon>
        <taxon>Rhabditida</taxon>
        <taxon>Rhabditina</taxon>
        <taxon>Diplogasteromorpha</taxon>
        <taxon>Diplogasteroidea</taxon>
        <taxon>Neodiplogasteridae</taxon>
        <taxon>Pristionchus</taxon>
    </lineage>
</organism>
<feature type="non-terminal residue" evidence="2">
    <location>
        <position position="1"/>
    </location>
</feature>
<dbReference type="EMBL" id="BTSY01000001">
    <property type="protein sequence ID" value="GMT10552.1"/>
    <property type="molecule type" value="Genomic_DNA"/>
</dbReference>
<feature type="domain" description="Abnormal cell migration protein 18-like fibronectin type I" evidence="1">
    <location>
        <begin position="71"/>
        <end position="130"/>
    </location>
</feature>
<dbReference type="AlphaFoldDB" id="A0AAV5UTJ5"/>
<proteinExistence type="predicted"/>
<accession>A0AAV5UTJ5</accession>